<organism evidence="2 3">
    <name type="scientific">Lutzomyia longipalpis</name>
    <name type="common">Sand fly</name>
    <dbReference type="NCBI Taxonomy" id="7200"/>
    <lineage>
        <taxon>Eukaryota</taxon>
        <taxon>Metazoa</taxon>
        <taxon>Ecdysozoa</taxon>
        <taxon>Arthropoda</taxon>
        <taxon>Hexapoda</taxon>
        <taxon>Insecta</taxon>
        <taxon>Pterygota</taxon>
        <taxon>Neoptera</taxon>
        <taxon>Endopterygota</taxon>
        <taxon>Diptera</taxon>
        <taxon>Nematocera</taxon>
        <taxon>Psychodoidea</taxon>
        <taxon>Psychodidae</taxon>
        <taxon>Lutzomyia</taxon>
        <taxon>Lutzomyia</taxon>
    </lineage>
</organism>
<accession>A0A1B0CCB9</accession>
<dbReference type="VEuPathDB" id="VectorBase:LLONM1_006067"/>
<protein>
    <submittedName>
        <fullName evidence="2">Uncharacterized protein</fullName>
    </submittedName>
</protein>
<feature type="compositionally biased region" description="Polar residues" evidence="1">
    <location>
        <begin position="262"/>
        <end position="272"/>
    </location>
</feature>
<evidence type="ECO:0000313" key="2">
    <source>
        <dbReference type="EnsemblMetazoa" id="LLOJ001987-PA"/>
    </source>
</evidence>
<name>A0A1B0CCB9_LUTLO</name>
<dbReference type="EMBL" id="AJWK01006610">
    <property type="status" value="NOT_ANNOTATED_CDS"/>
    <property type="molecule type" value="Genomic_DNA"/>
</dbReference>
<dbReference type="VEuPathDB" id="VectorBase:LLOJ001987"/>
<evidence type="ECO:0000313" key="3">
    <source>
        <dbReference type="Proteomes" id="UP000092461"/>
    </source>
</evidence>
<dbReference type="EMBL" id="AJWK01006609">
    <property type="status" value="NOT_ANNOTATED_CDS"/>
    <property type="molecule type" value="Genomic_DNA"/>
</dbReference>
<dbReference type="AlphaFoldDB" id="A0A1B0CCB9"/>
<proteinExistence type="predicted"/>
<keyword evidence="3" id="KW-1185">Reference proteome</keyword>
<sequence length="272" mass="30363">MEHNTRGSLTAEKLKSHVRESFEHLRKALAIREKLLLRQVEVLLNQTQQKLTIDEVKFIPENEEAVLNCIREFGRFNLENYNFVSDLLTTEDYICPTNDHETLYKYVSEEKSGPDIDFSNNRTIITENANYLNDSIINIILSESKELIEGQGEPPGAARVGVKETKSMGCKQEVAPEEGEGEAELSGKSIKCCVSNMTIQRCSGTLNLKNISHLTINTTCKATPAASSSLEDTPKSPNMLHGNDLHRSPTPWPNSAMAQADNLRNGNRTNSQ</sequence>
<reference evidence="2" key="1">
    <citation type="submission" date="2020-05" db="UniProtKB">
        <authorList>
            <consortium name="EnsemblMetazoa"/>
        </authorList>
    </citation>
    <scope>IDENTIFICATION</scope>
    <source>
        <strain evidence="2">Jacobina</strain>
    </source>
</reference>
<evidence type="ECO:0000256" key="1">
    <source>
        <dbReference type="SAM" id="MobiDB-lite"/>
    </source>
</evidence>
<dbReference type="Proteomes" id="UP000092461">
    <property type="component" value="Unassembled WGS sequence"/>
</dbReference>
<feature type="region of interest" description="Disordered" evidence="1">
    <location>
        <begin position="225"/>
        <end position="272"/>
    </location>
</feature>
<dbReference type="EnsemblMetazoa" id="LLOJ001987-RA">
    <property type="protein sequence ID" value="LLOJ001987-PA"/>
    <property type="gene ID" value="LLOJ001987"/>
</dbReference>